<dbReference type="AlphaFoldDB" id="A0A8X6N7I4"/>
<organism evidence="1 2">
    <name type="scientific">Nephila pilipes</name>
    <name type="common">Giant wood spider</name>
    <name type="synonym">Nephila maculata</name>
    <dbReference type="NCBI Taxonomy" id="299642"/>
    <lineage>
        <taxon>Eukaryota</taxon>
        <taxon>Metazoa</taxon>
        <taxon>Ecdysozoa</taxon>
        <taxon>Arthropoda</taxon>
        <taxon>Chelicerata</taxon>
        <taxon>Arachnida</taxon>
        <taxon>Araneae</taxon>
        <taxon>Araneomorphae</taxon>
        <taxon>Entelegynae</taxon>
        <taxon>Araneoidea</taxon>
        <taxon>Nephilidae</taxon>
        <taxon>Nephila</taxon>
    </lineage>
</organism>
<protein>
    <submittedName>
        <fullName evidence="1">Uncharacterized protein</fullName>
    </submittedName>
</protein>
<gene>
    <name evidence="1" type="ORF">NPIL_378371</name>
</gene>
<keyword evidence="2" id="KW-1185">Reference proteome</keyword>
<evidence type="ECO:0000313" key="1">
    <source>
        <dbReference type="EMBL" id="GFS99407.1"/>
    </source>
</evidence>
<accession>A0A8X6N7I4</accession>
<comment type="caution">
    <text evidence="1">The sequence shown here is derived from an EMBL/GenBank/DDBJ whole genome shotgun (WGS) entry which is preliminary data.</text>
</comment>
<name>A0A8X6N7I4_NEPPI</name>
<reference evidence="1" key="1">
    <citation type="submission" date="2020-08" db="EMBL/GenBank/DDBJ databases">
        <title>Multicomponent nature underlies the extraordinary mechanical properties of spider dragline silk.</title>
        <authorList>
            <person name="Kono N."/>
            <person name="Nakamura H."/>
            <person name="Mori M."/>
            <person name="Yoshida Y."/>
            <person name="Ohtoshi R."/>
            <person name="Malay A.D."/>
            <person name="Moran D.A.P."/>
            <person name="Tomita M."/>
            <person name="Numata K."/>
            <person name="Arakawa K."/>
        </authorList>
    </citation>
    <scope>NUCLEOTIDE SEQUENCE</scope>
</reference>
<proteinExistence type="predicted"/>
<evidence type="ECO:0000313" key="2">
    <source>
        <dbReference type="Proteomes" id="UP000887013"/>
    </source>
</evidence>
<dbReference type="Proteomes" id="UP000887013">
    <property type="component" value="Unassembled WGS sequence"/>
</dbReference>
<sequence>MLNRTSILPSWWKSKKVEILIIQNRLSIYDTEVFLQISGSSKTIVDTSTNEPIVMVNNRKVRRPNIIKYLGIKLENFSVTFAFRADNVRIKVAKIKSKLSSLETSKNTKIKIKSHT</sequence>
<dbReference type="EMBL" id="BMAW01101430">
    <property type="protein sequence ID" value="GFS99407.1"/>
    <property type="molecule type" value="Genomic_DNA"/>
</dbReference>